<dbReference type="PANTHER" id="PTHR24321:SF8">
    <property type="entry name" value="ESTRADIOL 17-BETA-DEHYDROGENASE 8-RELATED"/>
    <property type="match status" value="1"/>
</dbReference>
<dbReference type="InterPro" id="IPR023985">
    <property type="entry name" value="SDR_subfam_1"/>
</dbReference>
<proteinExistence type="inferred from homology"/>
<gene>
    <name evidence="4" type="ORF">GKO32_34810</name>
</gene>
<dbReference type="SUPFAM" id="SSF51735">
    <property type="entry name" value="NAD(P)-binding Rossmann-fold domains"/>
    <property type="match status" value="1"/>
</dbReference>
<dbReference type="Gene3D" id="3.40.50.720">
    <property type="entry name" value="NAD(P)-binding Rossmann-like Domain"/>
    <property type="match status" value="1"/>
</dbReference>
<dbReference type="InterPro" id="IPR036291">
    <property type="entry name" value="NAD(P)-bd_dom_sf"/>
</dbReference>
<comment type="caution">
    <text evidence="4">The sequence shown here is derived from an EMBL/GenBank/DDBJ whole genome shotgun (WGS) entry which is preliminary data.</text>
</comment>
<evidence type="ECO:0000256" key="1">
    <source>
        <dbReference type="ARBA" id="ARBA00006484"/>
    </source>
</evidence>
<organism evidence="4 5">
    <name type="scientific">Amycolatopsis pithecellobii</name>
    <dbReference type="NCBI Taxonomy" id="664692"/>
    <lineage>
        <taxon>Bacteria</taxon>
        <taxon>Bacillati</taxon>
        <taxon>Actinomycetota</taxon>
        <taxon>Actinomycetes</taxon>
        <taxon>Pseudonocardiales</taxon>
        <taxon>Pseudonocardiaceae</taxon>
        <taxon>Amycolatopsis</taxon>
    </lineage>
</organism>
<evidence type="ECO:0000256" key="3">
    <source>
        <dbReference type="ARBA" id="ARBA00023027"/>
    </source>
</evidence>
<keyword evidence="5" id="KW-1185">Reference proteome</keyword>
<accession>A0A6N7ZBT8</accession>
<reference evidence="4 5" key="1">
    <citation type="submission" date="2019-11" db="EMBL/GenBank/DDBJ databases">
        <title>Draft genome of Amycolatopsis RM579.</title>
        <authorList>
            <person name="Duangmal K."/>
            <person name="Mingma R."/>
        </authorList>
    </citation>
    <scope>NUCLEOTIDE SEQUENCE [LARGE SCALE GENOMIC DNA]</scope>
    <source>
        <strain evidence="4 5">RM579</strain>
    </source>
</reference>
<keyword evidence="3" id="KW-0520">NAD</keyword>
<evidence type="ECO:0000313" key="5">
    <source>
        <dbReference type="Proteomes" id="UP000440096"/>
    </source>
</evidence>
<dbReference type="RefSeq" id="WP_154761175.1">
    <property type="nucleotide sequence ID" value="NZ_WMBA01000089.1"/>
</dbReference>
<sequence>MGQLDGKVAFITGAARGQGRSHAVLLAQEGADIIGLDICEQVATVASPMSRQKDLDETVALVEKTGRRMIGVKGDVRNRADIQRALDLGLAEFGRLDIVLANAGILAFGLKPYARSEQAWQDSLDVMLTGTWNTLQLTAPILVEQGQGGAIVVTSSSVTRQCITTNFDGGFDGYHAAKYAQVGLMTAYAGRLAEYNIRVNTFHPSGVATPMIMDGHFGTWAEENPDYTVANALPVAWMEPIEASQVILFLVSETGRYLTGQDVFADAGQTNG</sequence>
<dbReference type="PRINTS" id="PR00081">
    <property type="entry name" value="GDHRDH"/>
</dbReference>
<dbReference type="EC" id="1.1.99.-" evidence="4"/>
<comment type="similarity">
    <text evidence="1">Belongs to the short-chain dehydrogenases/reductases (SDR) family.</text>
</comment>
<dbReference type="EMBL" id="WMBA01000089">
    <property type="protein sequence ID" value="MTD59117.1"/>
    <property type="molecule type" value="Genomic_DNA"/>
</dbReference>
<dbReference type="NCBIfam" id="TIGR03971">
    <property type="entry name" value="SDR_subfam_1"/>
    <property type="match status" value="1"/>
</dbReference>
<dbReference type="Proteomes" id="UP000440096">
    <property type="component" value="Unassembled WGS sequence"/>
</dbReference>
<dbReference type="AlphaFoldDB" id="A0A6N7ZBT8"/>
<protein>
    <submittedName>
        <fullName evidence="4">Mycofactocin-coupled SDR family oxidoreductase</fullName>
        <ecNumber evidence="4">1.1.99.-</ecNumber>
    </submittedName>
</protein>
<dbReference type="Pfam" id="PF13561">
    <property type="entry name" value="adh_short_C2"/>
    <property type="match status" value="1"/>
</dbReference>
<dbReference type="OrthoDB" id="5173603at2"/>
<evidence type="ECO:0000313" key="4">
    <source>
        <dbReference type="EMBL" id="MTD59117.1"/>
    </source>
</evidence>
<dbReference type="FunFam" id="3.40.50.720:FF:000084">
    <property type="entry name" value="Short-chain dehydrogenase reductase"/>
    <property type="match status" value="1"/>
</dbReference>
<evidence type="ECO:0000256" key="2">
    <source>
        <dbReference type="ARBA" id="ARBA00023002"/>
    </source>
</evidence>
<keyword evidence="2 4" id="KW-0560">Oxidoreductase</keyword>
<dbReference type="CDD" id="cd05233">
    <property type="entry name" value="SDR_c"/>
    <property type="match status" value="1"/>
</dbReference>
<dbReference type="GO" id="GO:0016491">
    <property type="term" value="F:oxidoreductase activity"/>
    <property type="evidence" value="ECO:0007669"/>
    <property type="project" value="UniProtKB-KW"/>
</dbReference>
<dbReference type="PANTHER" id="PTHR24321">
    <property type="entry name" value="DEHYDROGENASES, SHORT CHAIN"/>
    <property type="match status" value="1"/>
</dbReference>
<dbReference type="NCBIfam" id="NF009467">
    <property type="entry name" value="PRK12826.1-3"/>
    <property type="match status" value="1"/>
</dbReference>
<name>A0A6N7ZBT8_9PSEU</name>
<dbReference type="InterPro" id="IPR002347">
    <property type="entry name" value="SDR_fam"/>
</dbReference>